<dbReference type="PROSITE" id="PS51898">
    <property type="entry name" value="TYR_RECOMBINASE"/>
    <property type="match status" value="1"/>
</dbReference>
<reference evidence="5 6" key="1">
    <citation type="submission" date="2017-05" db="EMBL/GenBank/DDBJ databases">
        <title>Vagococcus spp. assemblies.</title>
        <authorList>
            <person name="Gulvik C.A."/>
        </authorList>
    </citation>
    <scope>NUCLEOTIDE SEQUENCE [LARGE SCALE GENOMIC DNA]</scope>
    <source>
        <strain evidence="5 6">CCUG 51432</strain>
    </source>
</reference>
<keyword evidence="6" id="KW-1185">Reference proteome</keyword>
<evidence type="ECO:0000313" key="5">
    <source>
        <dbReference type="EMBL" id="RSU08870.1"/>
    </source>
</evidence>
<gene>
    <name evidence="5" type="ORF">CBF29_13005</name>
</gene>
<dbReference type="GO" id="GO:0006310">
    <property type="term" value="P:DNA recombination"/>
    <property type="evidence" value="ECO:0007669"/>
    <property type="project" value="UniProtKB-KW"/>
</dbReference>
<dbReference type="PANTHER" id="PTHR30349:SF64">
    <property type="entry name" value="PROPHAGE INTEGRASE INTD-RELATED"/>
    <property type="match status" value="1"/>
</dbReference>
<keyword evidence="3" id="KW-0233">DNA recombination</keyword>
<dbReference type="Gene3D" id="1.10.443.10">
    <property type="entry name" value="Intergrase catalytic core"/>
    <property type="match status" value="1"/>
</dbReference>
<dbReference type="InterPro" id="IPR025269">
    <property type="entry name" value="SAM-like_dom"/>
</dbReference>
<feature type="domain" description="Tyr recombinase" evidence="4">
    <location>
        <begin position="194"/>
        <end position="390"/>
    </location>
</feature>
<name>A0A430AL63_9ENTE</name>
<dbReference type="AlphaFoldDB" id="A0A430AL63"/>
<accession>A0A430AL63</accession>
<dbReference type="Proteomes" id="UP000287605">
    <property type="component" value="Unassembled WGS sequence"/>
</dbReference>
<dbReference type="SUPFAM" id="SSF56349">
    <property type="entry name" value="DNA breaking-rejoining enzymes"/>
    <property type="match status" value="1"/>
</dbReference>
<dbReference type="InterPro" id="IPR050090">
    <property type="entry name" value="Tyrosine_recombinase_XerCD"/>
</dbReference>
<dbReference type="RefSeq" id="WP_126810141.1">
    <property type="nucleotide sequence ID" value="NZ_NGKA01000033.1"/>
</dbReference>
<proteinExistence type="inferred from homology"/>
<organism evidence="5 6">
    <name type="scientific">Vagococcus elongatus</name>
    <dbReference type="NCBI Taxonomy" id="180344"/>
    <lineage>
        <taxon>Bacteria</taxon>
        <taxon>Bacillati</taxon>
        <taxon>Bacillota</taxon>
        <taxon>Bacilli</taxon>
        <taxon>Lactobacillales</taxon>
        <taxon>Enterococcaceae</taxon>
        <taxon>Vagococcus</taxon>
    </lineage>
</organism>
<evidence type="ECO:0000313" key="6">
    <source>
        <dbReference type="Proteomes" id="UP000287605"/>
    </source>
</evidence>
<keyword evidence="2" id="KW-0238">DNA-binding</keyword>
<dbReference type="EMBL" id="NGKA01000033">
    <property type="protein sequence ID" value="RSU08870.1"/>
    <property type="molecule type" value="Genomic_DNA"/>
</dbReference>
<dbReference type="InterPro" id="IPR002104">
    <property type="entry name" value="Integrase_catalytic"/>
</dbReference>
<dbReference type="InterPro" id="IPR010998">
    <property type="entry name" value="Integrase_recombinase_N"/>
</dbReference>
<dbReference type="PANTHER" id="PTHR30349">
    <property type="entry name" value="PHAGE INTEGRASE-RELATED"/>
    <property type="match status" value="1"/>
</dbReference>
<dbReference type="InterPro" id="IPR013762">
    <property type="entry name" value="Integrase-like_cat_sf"/>
</dbReference>
<evidence type="ECO:0000256" key="1">
    <source>
        <dbReference type="ARBA" id="ARBA00008857"/>
    </source>
</evidence>
<dbReference type="InterPro" id="IPR011010">
    <property type="entry name" value="DNA_brk_join_enz"/>
</dbReference>
<evidence type="ECO:0000256" key="2">
    <source>
        <dbReference type="ARBA" id="ARBA00023125"/>
    </source>
</evidence>
<dbReference type="GO" id="GO:0003677">
    <property type="term" value="F:DNA binding"/>
    <property type="evidence" value="ECO:0007669"/>
    <property type="project" value="UniProtKB-KW"/>
</dbReference>
<dbReference type="Pfam" id="PF00589">
    <property type="entry name" value="Phage_integrase"/>
    <property type="match status" value="1"/>
</dbReference>
<comment type="similarity">
    <text evidence="1">Belongs to the 'phage' integrase family.</text>
</comment>
<evidence type="ECO:0000259" key="4">
    <source>
        <dbReference type="PROSITE" id="PS51898"/>
    </source>
</evidence>
<sequence>MKKPKINRTTGHTGIYLYDPSASKPRYYIQFRYGKNPNTGKSITIKKMTDKDGSHLTTIARAKQYMEELKVEADVDKKLSYNNHMLYSDFMDNVYIPAYKTEVQHSTFSVRKQTLLTMRNRFAGKALKDITAHDVQNYRTYLLTAKEDGGTGYSQAYASLVFGMFRKTLDKAVELDFLDSNISKKIKAIPKGKATVPYWTKKEFEKVIQQIYVKDYYQHLNFVMLWVYFMTGIRVNEGCALYWRDVDFKKKQLRIQHMLIYKNKNEWNRKNHTKTAGGKRIISLDDDTIQILKDWKQKQATQTKSNFIFSYNAHPMTKSTISRIINRYSKLAVVHKIQAKGLRHSHASYLINEFNIDILMLSRRLGHSGPEITLKHYSHLYPNRDELIAQKMTGNINIKTADMNHIKFNGNQSIAIRCCC</sequence>
<dbReference type="OrthoDB" id="9803188at2"/>
<dbReference type="GO" id="GO:0015074">
    <property type="term" value="P:DNA integration"/>
    <property type="evidence" value="ECO:0007669"/>
    <property type="project" value="InterPro"/>
</dbReference>
<dbReference type="Pfam" id="PF13102">
    <property type="entry name" value="Phage_int_SAM_5"/>
    <property type="match status" value="1"/>
</dbReference>
<protein>
    <submittedName>
        <fullName evidence="5">Site-specific integrase</fullName>
    </submittedName>
</protein>
<dbReference type="CDD" id="cd01189">
    <property type="entry name" value="INT_ICEBs1_C_like"/>
    <property type="match status" value="1"/>
</dbReference>
<evidence type="ECO:0000256" key="3">
    <source>
        <dbReference type="ARBA" id="ARBA00023172"/>
    </source>
</evidence>
<dbReference type="Gene3D" id="1.10.150.130">
    <property type="match status" value="1"/>
</dbReference>
<comment type="caution">
    <text evidence="5">The sequence shown here is derived from an EMBL/GenBank/DDBJ whole genome shotgun (WGS) entry which is preliminary data.</text>
</comment>